<evidence type="ECO:0000256" key="4">
    <source>
        <dbReference type="ARBA" id="ARBA00022989"/>
    </source>
</evidence>
<keyword evidence="8" id="KW-1185">Reference proteome</keyword>
<keyword evidence="2" id="KW-1003">Cell membrane</keyword>
<gene>
    <name evidence="7" type="ORF">FuraDRAFT_2098</name>
</gene>
<dbReference type="GO" id="GO:0005886">
    <property type="term" value="C:plasma membrane"/>
    <property type="evidence" value="ECO:0007669"/>
    <property type="project" value="UniProtKB-SubCell"/>
</dbReference>
<feature type="transmembrane region" description="Helical" evidence="6">
    <location>
        <begin position="112"/>
        <end position="136"/>
    </location>
</feature>
<evidence type="ECO:0000256" key="1">
    <source>
        <dbReference type="ARBA" id="ARBA00004651"/>
    </source>
</evidence>
<protein>
    <submittedName>
        <fullName evidence="7">Major facilitator superfamily MFS_1</fullName>
    </submittedName>
</protein>
<feature type="transmembrane region" description="Helical" evidence="6">
    <location>
        <begin position="211"/>
        <end position="241"/>
    </location>
</feature>
<evidence type="ECO:0000313" key="7">
    <source>
        <dbReference type="EMBL" id="EEG08590.1"/>
    </source>
</evidence>
<evidence type="ECO:0000313" key="8">
    <source>
        <dbReference type="Proteomes" id="UP000003165"/>
    </source>
</evidence>
<dbReference type="PANTHER" id="PTHR43124:SF10">
    <property type="entry name" value="PURINE EFFLUX PUMP PBUE"/>
    <property type="match status" value="1"/>
</dbReference>
<dbReference type="InterPro" id="IPR011701">
    <property type="entry name" value="MFS"/>
</dbReference>
<proteinExistence type="predicted"/>
<keyword evidence="4 6" id="KW-1133">Transmembrane helix</keyword>
<feature type="transmembrane region" description="Helical" evidence="6">
    <location>
        <begin position="168"/>
        <end position="191"/>
    </location>
</feature>
<comment type="subcellular location">
    <subcellularLocation>
        <location evidence="1">Cell membrane</location>
        <topology evidence="1">Multi-pass membrane protein</topology>
    </subcellularLocation>
</comment>
<evidence type="ECO:0000256" key="2">
    <source>
        <dbReference type="ARBA" id="ARBA00022475"/>
    </source>
</evidence>
<evidence type="ECO:0000256" key="6">
    <source>
        <dbReference type="SAM" id="Phobius"/>
    </source>
</evidence>
<feature type="transmembrane region" description="Helical" evidence="6">
    <location>
        <begin position="84"/>
        <end position="105"/>
    </location>
</feature>
<feature type="transmembrane region" description="Helical" evidence="6">
    <location>
        <begin position="309"/>
        <end position="329"/>
    </location>
</feature>
<dbReference type="Pfam" id="PF07690">
    <property type="entry name" value="MFS_1"/>
    <property type="match status" value="1"/>
</dbReference>
<name>B9Z413_9NEIS</name>
<keyword evidence="5 6" id="KW-0472">Membrane</keyword>
<keyword evidence="3 6" id="KW-0812">Transmembrane</keyword>
<dbReference type="SUPFAM" id="SSF103473">
    <property type="entry name" value="MFS general substrate transporter"/>
    <property type="match status" value="1"/>
</dbReference>
<dbReference type="AlphaFoldDB" id="B9Z413"/>
<dbReference type="eggNOG" id="COG2814">
    <property type="taxonomic scope" value="Bacteria"/>
</dbReference>
<feature type="transmembrane region" description="Helical" evidence="6">
    <location>
        <begin position="341"/>
        <end position="361"/>
    </location>
</feature>
<dbReference type="PANTHER" id="PTHR43124">
    <property type="entry name" value="PURINE EFFLUX PUMP PBUE"/>
    <property type="match status" value="1"/>
</dbReference>
<sequence length="396" mass="40258" precursor="true">MTDTSQARLAALPHFASGAGTLAAIVVFAAIVPTVLLVAPAVAAQLAMQLHLGPAEIGRLFSAELGAMSAATLPAYYWLPRFDWRRAALVAALVFIGANLVSALVPGYAALLALRVLSALAGGSLMILCLSAAAMTPNPDRVYGFWVMGQLVLGAVGLAVLPTLFDRYGIAVCYLGLAGLMALSSPLVRYLPAAPAPRVAAASANVAATDFVLPAGIGIAAVLTFYISLSGVWTFVGAIAAKAAISPQTSGNILAIATLLGVVGAASASAIGNRLRRVWVLLAGYALMIGAVALLIGTPDTLRFTLATFGFKIAWTFVLPFILASLAGIDRSGRLMSTTNLVIGGGLAIGPALAGSLIEASGGEFQPLLLTAVAVAVLSLGLILALQRWATASANL</sequence>
<dbReference type="RefSeq" id="WP_008954118.1">
    <property type="nucleotide sequence ID" value="NZ_ACIS01000005.1"/>
</dbReference>
<feature type="transmembrane region" description="Helical" evidence="6">
    <location>
        <begin position="60"/>
        <end position="78"/>
    </location>
</feature>
<dbReference type="Proteomes" id="UP000003165">
    <property type="component" value="Unassembled WGS sequence"/>
</dbReference>
<evidence type="ECO:0000256" key="3">
    <source>
        <dbReference type="ARBA" id="ARBA00022692"/>
    </source>
</evidence>
<feature type="transmembrane region" description="Helical" evidence="6">
    <location>
        <begin position="142"/>
        <end position="161"/>
    </location>
</feature>
<organism evidence="7 8">
    <name type="scientific">Pseudogulbenkiania ferrooxidans 2002</name>
    <dbReference type="NCBI Taxonomy" id="279714"/>
    <lineage>
        <taxon>Bacteria</taxon>
        <taxon>Pseudomonadati</taxon>
        <taxon>Pseudomonadota</taxon>
        <taxon>Betaproteobacteria</taxon>
        <taxon>Neisseriales</taxon>
        <taxon>Chromobacteriaceae</taxon>
        <taxon>Pseudogulbenkiania</taxon>
    </lineage>
</organism>
<evidence type="ECO:0000256" key="5">
    <source>
        <dbReference type="ARBA" id="ARBA00023136"/>
    </source>
</evidence>
<dbReference type="EMBL" id="ACIS01000005">
    <property type="protein sequence ID" value="EEG08590.1"/>
    <property type="molecule type" value="Genomic_DNA"/>
</dbReference>
<feature type="transmembrane region" description="Helical" evidence="6">
    <location>
        <begin position="22"/>
        <end position="48"/>
    </location>
</feature>
<feature type="transmembrane region" description="Helical" evidence="6">
    <location>
        <begin position="278"/>
        <end position="297"/>
    </location>
</feature>
<dbReference type="InterPro" id="IPR036259">
    <property type="entry name" value="MFS_trans_sf"/>
</dbReference>
<comment type="caution">
    <text evidence="7">The sequence shown here is derived from an EMBL/GenBank/DDBJ whole genome shotgun (WGS) entry which is preliminary data.</text>
</comment>
<feature type="transmembrane region" description="Helical" evidence="6">
    <location>
        <begin position="253"/>
        <end position="272"/>
    </location>
</feature>
<feature type="transmembrane region" description="Helical" evidence="6">
    <location>
        <begin position="368"/>
        <end position="390"/>
    </location>
</feature>
<dbReference type="GO" id="GO:0022857">
    <property type="term" value="F:transmembrane transporter activity"/>
    <property type="evidence" value="ECO:0007669"/>
    <property type="project" value="InterPro"/>
</dbReference>
<reference evidence="7 8" key="1">
    <citation type="submission" date="2009-02" db="EMBL/GenBank/DDBJ databases">
        <title>Sequencing of the draft genome and assembly of Lutiella nitroferrum 2002.</title>
        <authorList>
            <consortium name="US DOE Joint Genome Institute (JGI-PGF)"/>
            <person name="Lucas S."/>
            <person name="Copeland A."/>
            <person name="Lapidus A."/>
            <person name="Glavina del Rio T."/>
            <person name="Tice H."/>
            <person name="Bruce D."/>
            <person name="Goodwin L."/>
            <person name="Pitluck S."/>
            <person name="Larimer F."/>
            <person name="Land M.L."/>
            <person name="Hauser L."/>
            <person name="Coates J.D."/>
        </authorList>
    </citation>
    <scope>NUCLEOTIDE SEQUENCE [LARGE SCALE GENOMIC DNA]</scope>
    <source>
        <strain evidence="7 8">2002</strain>
    </source>
</reference>
<dbReference type="InterPro" id="IPR050189">
    <property type="entry name" value="MFS_Efflux_Transporters"/>
</dbReference>
<accession>B9Z413</accession>
<dbReference type="Gene3D" id="1.20.1250.20">
    <property type="entry name" value="MFS general substrate transporter like domains"/>
    <property type="match status" value="1"/>
</dbReference>